<gene>
    <name evidence="2" type="ORF">C481_05865</name>
</gene>
<dbReference type="AlphaFoldDB" id="M0AXW1"/>
<accession>M0AXW1</accession>
<feature type="compositionally biased region" description="Basic and acidic residues" evidence="1">
    <location>
        <begin position="8"/>
        <end position="26"/>
    </location>
</feature>
<sequence length="102" mass="11285">MRGFGRVVENDVGWHHTPADRGESRSETATPVRRSKRATGRPLSAIEFEGRLFAVATMGWRVRTRVRYRIALRATDAVSATVCRCKQAIDAELGDAADPESV</sequence>
<evidence type="ECO:0000256" key="1">
    <source>
        <dbReference type="SAM" id="MobiDB-lite"/>
    </source>
</evidence>
<comment type="caution">
    <text evidence="2">The sequence shown here is derived from an EMBL/GenBank/DDBJ whole genome shotgun (WGS) entry which is preliminary data.</text>
</comment>
<evidence type="ECO:0000313" key="3">
    <source>
        <dbReference type="Proteomes" id="UP000011554"/>
    </source>
</evidence>
<protein>
    <submittedName>
        <fullName evidence="2">Uncharacterized protein</fullName>
    </submittedName>
</protein>
<keyword evidence="3" id="KW-1185">Reference proteome</keyword>
<dbReference type="Proteomes" id="UP000011554">
    <property type="component" value="Unassembled WGS sequence"/>
</dbReference>
<reference evidence="2 3" key="1">
    <citation type="journal article" date="2014" name="PLoS Genet.">
        <title>Phylogenetically driven sequencing of extremely halophilic archaea reveals strategies for static and dynamic osmo-response.</title>
        <authorList>
            <person name="Becker E.A."/>
            <person name="Seitzer P.M."/>
            <person name="Tritt A."/>
            <person name="Larsen D."/>
            <person name="Krusor M."/>
            <person name="Yao A.I."/>
            <person name="Wu D."/>
            <person name="Madern D."/>
            <person name="Eisen J.A."/>
            <person name="Darling A.E."/>
            <person name="Facciotti M.T."/>
        </authorList>
    </citation>
    <scope>NUCLEOTIDE SEQUENCE [LARGE SCALE GENOMIC DNA]</scope>
    <source>
        <strain evidence="2 3">DSM 12278</strain>
    </source>
</reference>
<evidence type="ECO:0000313" key="2">
    <source>
        <dbReference type="EMBL" id="ELZ03496.1"/>
    </source>
</evidence>
<proteinExistence type="predicted"/>
<dbReference type="EMBL" id="AOIO01000017">
    <property type="protein sequence ID" value="ELZ03496.1"/>
    <property type="molecule type" value="Genomic_DNA"/>
</dbReference>
<feature type="region of interest" description="Disordered" evidence="1">
    <location>
        <begin position="1"/>
        <end position="40"/>
    </location>
</feature>
<name>M0AXW1_NATA1</name>
<organism evidence="2 3">
    <name type="scientific">Natrialba asiatica (strain ATCC 700177 / DSM 12278 / JCM 9576 / FERM P-10747 / NBRC 102637 / 172P1)</name>
    <dbReference type="NCBI Taxonomy" id="29540"/>
    <lineage>
        <taxon>Archaea</taxon>
        <taxon>Methanobacteriati</taxon>
        <taxon>Methanobacteriota</taxon>
        <taxon>Stenosarchaea group</taxon>
        <taxon>Halobacteria</taxon>
        <taxon>Halobacteriales</taxon>
        <taxon>Natrialbaceae</taxon>
        <taxon>Natrialba</taxon>
    </lineage>
</organism>